<proteinExistence type="predicted"/>
<name>A0A2W1NN34_9FLAO</name>
<accession>A0A2W1NN34</accession>
<reference evidence="1 2" key="1">
    <citation type="submission" date="2018-06" db="EMBL/GenBank/DDBJ databases">
        <title>The draft genome sequence of Crocinitomix sp. SM1701.</title>
        <authorList>
            <person name="Zhang X."/>
        </authorList>
    </citation>
    <scope>NUCLEOTIDE SEQUENCE [LARGE SCALE GENOMIC DNA]</scope>
    <source>
        <strain evidence="1 2">SM1701</strain>
    </source>
</reference>
<evidence type="ECO:0000313" key="2">
    <source>
        <dbReference type="Proteomes" id="UP000249248"/>
    </source>
</evidence>
<sequence>MLLLKQPCINKNRRIVVGLSKAFKHTRRHNTAILDLLVNTKIGTNGAQYTHLHTPLKIGLLHQPHFFTIYRKEKAIVNFTICERPFYVQERLIDTFYVRYFAFDKNFQTQSKANKKGKPSPFQQYFSKLLSTSNLQVAAPAYGPSLYWAIIDPENIRSLQVAERYQFESIAKIKTWAFSRIYLKKDKKVTRILAHEHDEVWACIQNFYRSYSGLSKVHLFEANHYFVYREDGKIVAGIQANPVAWKIHSLPGKNGKKLVKILPYLPFISRLMHPNKFNFLATEGIFWLPNHADKVKKLLQGVLALQQCHTMMLWTDAKDERLNKQIAVCKPGLLQKFKADQEVDLWMKFNHISPDLKSSIKNALQYISGFDTT</sequence>
<evidence type="ECO:0000313" key="1">
    <source>
        <dbReference type="EMBL" id="PZE17092.1"/>
    </source>
</evidence>
<keyword evidence="2" id="KW-1185">Reference proteome</keyword>
<gene>
    <name evidence="1" type="ORF">DNU06_10135</name>
</gene>
<organism evidence="1 2">
    <name type="scientific">Putridiphycobacter roseus</name>
    <dbReference type="NCBI Taxonomy" id="2219161"/>
    <lineage>
        <taxon>Bacteria</taxon>
        <taxon>Pseudomonadati</taxon>
        <taxon>Bacteroidota</taxon>
        <taxon>Flavobacteriia</taxon>
        <taxon>Flavobacteriales</taxon>
        <taxon>Crocinitomicaceae</taxon>
        <taxon>Putridiphycobacter</taxon>
    </lineage>
</organism>
<dbReference type="EMBL" id="QKSB01000005">
    <property type="protein sequence ID" value="PZE17092.1"/>
    <property type="molecule type" value="Genomic_DNA"/>
</dbReference>
<comment type="caution">
    <text evidence="1">The sequence shown here is derived from an EMBL/GenBank/DDBJ whole genome shotgun (WGS) entry which is preliminary data.</text>
</comment>
<dbReference type="Proteomes" id="UP000249248">
    <property type="component" value="Unassembled WGS sequence"/>
</dbReference>
<dbReference type="AlphaFoldDB" id="A0A2W1NN34"/>
<protein>
    <submittedName>
        <fullName evidence="1">Uncharacterized protein</fullName>
    </submittedName>
</protein>